<proteinExistence type="predicted"/>
<sequence length="290" mass="30185">MGGGWWWARAARLARLRFRGVLLPPPRPRSGGARGSFAPGHGPRAGASPPPVSELDRADAWLLRKAHETAFLSWFRNGLLASGIGVISFMQSDMGREAAYDQLPTPPLVLNPTSPSGTPPLIPVPSHVPDLGSVLLLTPTLLLSLPHSLTPPWSPDPPRSQNPRPAPPSPSPPRLLHPPHCSASLGAQALPLLDRGLLPSRTGFFLLGGLCVVWGGASYVVGLAALRGPMQLSLGGAAAGVGAVLAVGLLWACAVGLYMGQLELDVELVPEDDGTATAEGPDEAGRPPPE</sequence>
<evidence type="ECO:0000256" key="1">
    <source>
        <dbReference type="SAM" id="MobiDB-lite"/>
    </source>
</evidence>
<name>A0ABI7ZYU7_FELCA</name>
<dbReference type="GeneTree" id="ENSGT00390000012863"/>
<gene>
    <name evidence="3" type="primary">TMEM160</name>
</gene>
<keyword evidence="2" id="KW-0812">Transmembrane</keyword>
<dbReference type="PANTHER" id="PTHR16236:SF0">
    <property type="entry name" value="TRANSMEMBRANE PROTEIN 160"/>
    <property type="match status" value="1"/>
</dbReference>
<accession>A0ABI7ZYU7</accession>
<feature type="region of interest" description="Disordered" evidence="1">
    <location>
        <begin position="25"/>
        <end position="52"/>
    </location>
</feature>
<protein>
    <submittedName>
        <fullName evidence="3">Transmembrane protein 160</fullName>
    </submittedName>
</protein>
<dbReference type="InterPro" id="IPR026801">
    <property type="entry name" value="TMEM160"/>
</dbReference>
<reference evidence="3" key="2">
    <citation type="submission" date="2025-08" db="UniProtKB">
        <authorList>
            <consortium name="Ensembl"/>
        </authorList>
    </citation>
    <scope>IDENTIFICATION</scope>
    <source>
        <strain evidence="3">breed Abyssinian</strain>
    </source>
</reference>
<reference evidence="3 4" key="1">
    <citation type="submission" date="2021-02" db="EMBL/GenBank/DDBJ databases">
        <title>Safari Cat Assemblies.</title>
        <authorList>
            <person name="Bredemeyer K.R."/>
            <person name="Murphy W.J."/>
        </authorList>
    </citation>
    <scope>NUCLEOTIDE SEQUENCE [LARGE SCALE GENOMIC DNA]</scope>
</reference>
<keyword evidence="4" id="KW-1185">Reference proteome</keyword>
<evidence type="ECO:0000313" key="3">
    <source>
        <dbReference type="Ensembl" id="ENSFCTP00005052126.1"/>
    </source>
</evidence>
<feature type="region of interest" description="Disordered" evidence="1">
    <location>
        <begin position="152"/>
        <end position="177"/>
    </location>
</feature>
<keyword evidence="2" id="KW-1133">Transmembrane helix</keyword>
<dbReference type="Ensembl" id="ENSFCTT00005073767.1">
    <property type="protein sequence ID" value="ENSFCTP00005052126.1"/>
    <property type="gene ID" value="ENSFCTG00005026010.1"/>
</dbReference>
<feature type="compositionally biased region" description="Low complexity" evidence="1">
    <location>
        <begin position="29"/>
        <end position="38"/>
    </location>
</feature>
<organism evidence="3 4">
    <name type="scientific">Felis catus</name>
    <name type="common">Cat</name>
    <name type="synonym">Felis silvestris catus</name>
    <dbReference type="NCBI Taxonomy" id="9685"/>
    <lineage>
        <taxon>Eukaryota</taxon>
        <taxon>Metazoa</taxon>
        <taxon>Chordata</taxon>
        <taxon>Craniata</taxon>
        <taxon>Vertebrata</taxon>
        <taxon>Euteleostomi</taxon>
        <taxon>Mammalia</taxon>
        <taxon>Eutheria</taxon>
        <taxon>Laurasiatheria</taxon>
        <taxon>Carnivora</taxon>
        <taxon>Feliformia</taxon>
        <taxon>Felidae</taxon>
        <taxon>Felinae</taxon>
        <taxon>Felis</taxon>
    </lineage>
</organism>
<dbReference type="Proteomes" id="UP000823872">
    <property type="component" value="Chromosome E2"/>
</dbReference>
<feature type="region of interest" description="Disordered" evidence="1">
    <location>
        <begin position="271"/>
        <end position="290"/>
    </location>
</feature>
<evidence type="ECO:0000313" key="4">
    <source>
        <dbReference type="Proteomes" id="UP000823872"/>
    </source>
</evidence>
<dbReference type="PANTHER" id="PTHR16236">
    <property type="entry name" value="TRANSMEMBRANE PROTEIN 160"/>
    <property type="match status" value="1"/>
</dbReference>
<keyword evidence="2" id="KW-0472">Membrane</keyword>
<feature type="transmembrane region" description="Helical" evidence="2">
    <location>
        <begin position="238"/>
        <end position="259"/>
    </location>
</feature>
<evidence type="ECO:0000256" key="2">
    <source>
        <dbReference type="SAM" id="Phobius"/>
    </source>
</evidence>
<feature type="compositionally biased region" description="Pro residues" evidence="1">
    <location>
        <begin position="152"/>
        <end position="176"/>
    </location>
</feature>
<reference evidence="3" key="3">
    <citation type="submission" date="2025-09" db="UniProtKB">
        <authorList>
            <consortium name="Ensembl"/>
        </authorList>
    </citation>
    <scope>IDENTIFICATION</scope>
    <source>
        <strain evidence="3">breed Abyssinian</strain>
    </source>
</reference>
<feature type="transmembrane region" description="Helical" evidence="2">
    <location>
        <begin position="204"/>
        <end position="226"/>
    </location>
</feature>